<dbReference type="CDD" id="cd01647">
    <property type="entry name" value="RT_LTR"/>
    <property type="match status" value="1"/>
</dbReference>
<organism evidence="2">
    <name type="scientific">Fagus sylvatica</name>
    <name type="common">Beechnut</name>
    <dbReference type="NCBI Taxonomy" id="28930"/>
    <lineage>
        <taxon>Eukaryota</taxon>
        <taxon>Viridiplantae</taxon>
        <taxon>Streptophyta</taxon>
        <taxon>Embryophyta</taxon>
        <taxon>Tracheophyta</taxon>
        <taxon>Spermatophyta</taxon>
        <taxon>Magnoliopsida</taxon>
        <taxon>eudicotyledons</taxon>
        <taxon>Gunneridae</taxon>
        <taxon>Pentapetalae</taxon>
        <taxon>rosids</taxon>
        <taxon>fabids</taxon>
        <taxon>Fagales</taxon>
        <taxon>Fagaceae</taxon>
        <taxon>Fagus</taxon>
    </lineage>
</organism>
<feature type="domain" description="Reverse transcriptase" evidence="1">
    <location>
        <begin position="416"/>
        <end position="612"/>
    </location>
</feature>
<dbReference type="InterPro" id="IPR012337">
    <property type="entry name" value="RNaseH-like_sf"/>
</dbReference>
<dbReference type="Gene3D" id="3.30.70.270">
    <property type="match status" value="1"/>
</dbReference>
<dbReference type="AlphaFoldDB" id="A0A2N9ELC1"/>
<evidence type="ECO:0000313" key="2">
    <source>
        <dbReference type="EMBL" id="SPC75588.1"/>
    </source>
</evidence>
<dbReference type="InterPro" id="IPR036397">
    <property type="entry name" value="RNaseH_sf"/>
</dbReference>
<dbReference type="InterPro" id="IPR000477">
    <property type="entry name" value="RT_dom"/>
</dbReference>
<dbReference type="PANTHER" id="PTHR48475">
    <property type="entry name" value="RIBONUCLEASE H"/>
    <property type="match status" value="1"/>
</dbReference>
<dbReference type="Pfam" id="PF00078">
    <property type="entry name" value="RVT_1"/>
    <property type="match status" value="1"/>
</dbReference>
<gene>
    <name evidence="2" type="ORF">FSB_LOCUS3470</name>
</gene>
<dbReference type="Pfam" id="PF03732">
    <property type="entry name" value="Retrotrans_gag"/>
    <property type="match status" value="1"/>
</dbReference>
<dbReference type="GO" id="GO:0003676">
    <property type="term" value="F:nucleic acid binding"/>
    <property type="evidence" value="ECO:0007669"/>
    <property type="project" value="InterPro"/>
</dbReference>
<dbReference type="SUPFAM" id="SSF53098">
    <property type="entry name" value="Ribonuclease H-like"/>
    <property type="match status" value="2"/>
</dbReference>
<evidence type="ECO:0000259" key="1">
    <source>
        <dbReference type="PROSITE" id="PS50878"/>
    </source>
</evidence>
<sequence length="1246" mass="140544">MPGQKLLPGRRKLLVQPIDLGRCTLIGKGSNVLLEALVGTVTKAFSLRVYQGNRPDEESRGPYRRLWIYLGEVTLQWFNQFERGTVRSWSQMAETFVGRFITNSQKPKGMDSLMTMKLGENESIKDYSARFLETYNDIDGCGEDMVVQTFKLGLPPSTGQVSKTTLDPTSFVAPSFKSFQTMFKEPIYRILNKIKGKPFFVWPPKLPGDPATRNQKLQCFYHRDKGHLIENCHKFKTHLEQLVSDSHLGEYIDSNLSGSKGREMVSKCLKASGTAPISVIHVIHNPLCTSILPTSFGLDLQKAANLKQSFGVSDSAHLAPTDPLVITLKIGNYDVKRVLIDQGGFAEVMYQELYEKLGLGESDITNFTSPVFGFSGESTTPLGKTMLAVLARPDNLQTEFIVIQAPSPYNAIMGRDWLHRMKAVPSTLHQKLRFPTKDGVQEVDRLFNTVVVRKKNGKWRVCVDFSDLNKACPKDSFPFPRIDQLVDSASGLERLSFLDAFQGYHQIPMVVSDKEKTAFITPQGAYCYKVMPFGLKNARATYERMVTTMFEHLIGKTVEAYIDDMLIKSVRRENHLTNLREVFRILQRDRLCLNASKYVFRVGSDKFLGHIISSKGIEANSNQVSTLLNLEKPKDTKQVQRLTGMIAALGELLFLYLLVSEHAVSAILVRETAEDQNRLALIQAAKKLPHYFQANTVTVLTDLPLKALLQSSDFSRLITKWGVQLGSLGVEYKPRTSIKGQVLADFVAKFLGKRGMCESNNPSEVRADLSTSEWKLFMDGASNVKGSRAGAVLISPNGLILEQAVRLSFLVSNNEAEYEALLISLKSDKRLGADRMQFAKVKQVGREHNSHANILAKLATALQTDLQRTVTIEILDSLSFRSCAPNSIFAAGFGASWMDPLVAYLRDDYLPKDRKAANIIKRKAPGYWLSKDGDLYKRPFSGPYLLCVHPDLVNNLLLEIHEGICGSHTDGRSLAHRAMFALMIHQPTRELNPLSSPWLFAQWGLNIIGPLPWALGNKRFLIVATDYFTKWIEAKPLSHIWDVDAKRIRNFFSSPAYPQANGQAKVSNKVILDEVKKKLEEPKGKWVEELPSVMWTHRTMKRRSTGETSFALTYGVEAVIPLEIGIPMTRTTEFDVEENEENLRKDLNLLEERRDMTTIRLTSYQQQIKRGYDKNIRPRSFQVGDLVLRKVVANTRNANNGKLRPNWEEPYKVVSLAGIGAYKLEDMDGKPVPRPWNICNLKKYFF</sequence>
<dbReference type="Gene3D" id="3.10.10.10">
    <property type="entry name" value="HIV Type 1 Reverse Transcriptase, subunit A, domain 1"/>
    <property type="match status" value="1"/>
</dbReference>
<dbReference type="PROSITE" id="PS50878">
    <property type="entry name" value="RT_POL"/>
    <property type="match status" value="1"/>
</dbReference>
<dbReference type="InterPro" id="IPR043502">
    <property type="entry name" value="DNA/RNA_pol_sf"/>
</dbReference>
<proteinExistence type="predicted"/>
<protein>
    <recommendedName>
        <fullName evidence="1">Reverse transcriptase domain-containing protein</fullName>
    </recommendedName>
</protein>
<dbReference type="Gene3D" id="2.40.70.10">
    <property type="entry name" value="Acid Proteases"/>
    <property type="match status" value="1"/>
</dbReference>
<dbReference type="Gene3D" id="3.30.420.10">
    <property type="entry name" value="Ribonuclease H-like superfamily/Ribonuclease H"/>
    <property type="match status" value="3"/>
</dbReference>
<accession>A0A2N9ELC1</accession>
<name>A0A2N9ELC1_FAGSY</name>
<dbReference type="InterPro" id="IPR043128">
    <property type="entry name" value="Rev_trsase/Diguanyl_cyclase"/>
</dbReference>
<dbReference type="PANTHER" id="PTHR48475:SF2">
    <property type="entry name" value="RIBONUCLEASE H"/>
    <property type="match status" value="1"/>
</dbReference>
<dbReference type="SUPFAM" id="SSF56672">
    <property type="entry name" value="DNA/RNA polymerases"/>
    <property type="match status" value="1"/>
</dbReference>
<dbReference type="EMBL" id="OIVN01000169">
    <property type="protein sequence ID" value="SPC75588.1"/>
    <property type="molecule type" value="Genomic_DNA"/>
</dbReference>
<dbReference type="InterPro" id="IPR021109">
    <property type="entry name" value="Peptidase_aspartic_dom_sf"/>
</dbReference>
<dbReference type="InterPro" id="IPR005162">
    <property type="entry name" value="Retrotrans_gag_dom"/>
</dbReference>
<reference evidence="2" key="1">
    <citation type="submission" date="2018-02" db="EMBL/GenBank/DDBJ databases">
        <authorList>
            <person name="Cohen D.B."/>
            <person name="Kent A.D."/>
        </authorList>
    </citation>
    <scope>NUCLEOTIDE SEQUENCE</scope>
</reference>
<dbReference type="CDD" id="cd00303">
    <property type="entry name" value="retropepsin_like"/>
    <property type="match status" value="1"/>
</dbReference>